<evidence type="ECO:0000256" key="4">
    <source>
        <dbReference type="ARBA" id="ARBA00022692"/>
    </source>
</evidence>
<evidence type="ECO:0000256" key="1">
    <source>
        <dbReference type="ARBA" id="ARBA00004141"/>
    </source>
</evidence>
<keyword evidence="4 10" id="KW-0812">Transmembrane</keyword>
<feature type="region of interest" description="Disordered" evidence="9">
    <location>
        <begin position="421"/>
        <end position="444"/>
    </location>
</feature>
<protein>
    <recommendedName>
        <fullName evidence="13">Aluminum-activated malate transporter 10-like</fullName>
    </recommendedName>
</protein>
<gene>
    <name evidence="11" type="ORF">FEM48_Zijuj11G0006900</name>
</gene>
<proteinExistence type="inferred from homology"/>
<evidence type="ECO:0000256" key="10">
    <source>
        <dbReference type="SAM" id="Phobius"/>
    </source>
</evidence>
<comment type="similarity">
    <text evidence="2">Belongs to the aromatic acid exporter (TC 2.A.85) family.</text>
</comment>
<name>A0A978UFV1_ZIZJJ</name>
<keyword evidence="6" id="KW-0406">Ion transport</keyword>
<evidence type="ECO:0000313" key="11">
    <source>
        <dbReference type="EMBL" id="KAH7513682.1"/>
    </source>
</evidence>
<organism evidence="11 12">
    <name type="scientific">Ziziphus jujuba var. spinosa</name>
    <dbReference type="NCBI Taxonomy" id="714518"/>
    <lineage>
        <taxon>Eukaryota</taxon>
        <taxon>Viridiplantae</taxon>
        <taxon>Streptophyta</taxon>
        <taxon>Embryophyta</taxon>
        <taxon>Tracheophyta</taxon>
        <taxon>Spermatophyta</taxon>
        <taxon>Magnoliopsida</taxon>
        <taxon>eudicotyledons</taxon>
        <taxon>Gunneridae</taxon>
        <taxon>Pentapetalae</taxon>
        <taxon>rosids</taxon>
        <taxon>fabids</taxon>
        <taxon>Rosales</taxon>
        <taxon>Rhamnaceae</taxon>
        <taxon>Paliureae</taxon>
        <taxon>Ziziphus</taxon>
    </lineage>
</organism>
<keyword evidence="5 10" id="KW-1133">Transmembrane helix</keyword>
<comment type="subcellular location">
    <subcellularLocation>
        <location evidence="1">Membrane</location>
        <topology evidence="1">Multi-pass membrane protein</topology>
    </subcellularLocation>
</comment>
<dbReference type="GO" id="GO:0015743">
    <property type="term" value="P:malate transport"/>
    <property type="evidence" value="ECO:0007669"/>
    <property type="project" value="InterPro"/>
</dbReference>
<comment type="caution">
    <text evidence="11">The sequence shown here is derived from an EMBL/GenBank/DDBJ whole genome shotgun (WGS) entry which is preliminary data.</text>
</comment>
<dbReference type="AlphaFoldDB" id="A0A978UFV1"/>
<dbReference type="GO" id="GO:0016020">
    <property type="term" value="C:membrane"/>
    <property type="evidence" value="ECO:0007669"/>
    <property type="project" value="UniProtKB-SubCell"/>
</dbReference>
<dbReference type="Proteomes" id="UP000813462">
    <property type="component" value="Unassembled WGS sequence"/>
</dbReference>
<keyword evidence="8" id="KW-0407">Ion channel</keyword>
<sequence length="520" mass="57460">MVHEKEVARGLEWRIKVEDGSSNALAPEAGFSRRVLRGLKGLIAGLVLKIWKFLKKSWDLGHSDPRKVIHCLKVGAALTVVSLVYYMNPLYEGVGGNAMWAVMTVVVVFENNVGEYIENRVGDLPTVFLALCATLYKCLNRVCGTFLAGFLAIGVHWVANESGEQIGPYVVGVSVFVLGSAATFSRFIPSIKSRFDYGTMIFILTFSLVSVSGYRVDKLFDMAHQRLSTIIIGTSLCILISMIICPIWAGQELYTMMTRNMDKLATSLDGCVAEYFNSNGGSTDGNKESNKDVLGYKCVLSSKASEESMANFARWEPPHGRFNFRHPWRQYLKIGTSLRSCAYCIEALNSCLDSENQAPEHLKKRISNNSLKLSSNCSSVMKELANVVKTMKKSSTIDFLVGEMNSAVQEFRNDLKSFPTSSFPQSLPEAGNTQNKNTEPTSTRADSVSLMDIVPIVTLASLLIEIASRIEGVVEAVEELADLAAFKPVATDKTEENQHTNKIVPDQHKEEETLKTLQKV</sequence>
<evidence type="ECO:0000256" key="8">
    <source>
        <dbReference type="ARBA" id="ARBA00023303"/>
    </source>
</evidence>
<evidence type="ECO:0008006" key="13">
    <source>
        <dbReference type="Google" id="ProtNLM"/>
    </source>
</evidence>
<evidence type="ECO:0000256" key="6">
    <source>
        <dbReference type="ARBA" id="ARBA00023065"/>
    </source>
</evidence>
<keyword evidence="3" id="KW-0813">Transport</keyword>
<feature type="transmembrane region" description="Helical" evidence="10">
    <location>
        <begin position="227"/>
        <end position="249"/>
    </location>
</feature>
<dbReference type="OrthoDB" id="68611at2759"/>
<dbReference type="Pfam" id="PF11744">
    <property type="entry name" value="ALMT"/>
    <property type="match status" value="2"/>
</dbReference>
<feature type="region of interest" description="Disordered" evidence="9">
    <location>
        <begin position="492"/>
        <end position="520"/>
    </location>
</feature>
<feature type="transmembrane region" description="Helical" evidence="10">
    <location>
        <begin position="138"/>
        <end position="159"/>
    </location>
</feature>
<dbReference type="PANTHER" id="PTHR31086">
    <property type="entry name" value="ALUMINUM-ACTIVATED MALATE TRANSPORTER 10"/>
    <property type="match status" value="1"/>
</dbReference>
<dbReference type="EMBL" id="JAEACU010000011">
    <property type="protein sequence ID" value="KAH7513682.1"/>
    <property type="molecule type" value="Genomic_DNA"/>
</dbReference>
<evidence type="ECO:0000256" key="2">
    <source>
        <dbReference type="ARBA" id="ARBA00007079"/>
    </source>
</evidence>
<evidence type="ECO:0000256" key="7">
    <source>
        <dbReference type="ARBA" id="ARBA00023136"/>
    </source>
</evidence>
<feature type="transmembrane region" description="Helical" evidence="10">
    <location>
        <begin position="165"/>
        <end position="185"/>
    </location>
</feature>
<accession>A0A978UFV1</accession>
<evidence type="ECO:0000256" key="9">
    <source>
        <dbReference type="SAM" id="MobiDB-lite"/>
    </source>
</evidence>
<dbReference type="GO" id="GO:0034220">
    <property type="term" value="P:monoatomic ion transmembrane transport"/>
    <property type="evidence" value="ECO:0007669"/>
    <property type="project" value="UniProtKB-KW"/>
</dbReference>
<feature type="compositionally biased region" description="Basic and acidic residues" evidence="9">
    <location>
        <begin position="492"/>
        <end position="514"/>
    </location>
</feature>
<evidence type="ECO:0000256" key="5">
    <source>
        <dbReference type="ARBA" id="ARBA00022989"/>
    </source>
</evidence>
<feature type="transmembrane region" description="Helical" evidence="10">
    <location>
        <begin position="197"/>
        <end position="215"/>
    </location>
</feature>
<reference evidence="11" key="1">
    <citation type="journal article" date="2021" name="Front. Plant Sci.">
        <title>Chromosome-Scale Genome Assembly for Chinese Sour Jujube and Insights Into Its Genome Evolution and Domestication Signature.</title>
        <authorList>
            <person name="Shen L.-Y."/>
            <person name="Luo H."/>
            <person name="Wang X.-L."/>
            <person name="Wang X.-M."/>
            <person name="Qiu X.-J."/>
            <person name="Liu H."/>
            <person name="Zhou S.-S."/>
            <person name="Jia K.-H."/>
            <person name="Nie S."/>
            <person name="Bao Y.-T."/>
            <person name="Zhang R.-G."/>
            <person name="Yun Q.-Z."/>
            <person name="Chai Y.-H."/>
            <person name="Lu J.-Y."/>
            <person name="Li Y."/>
            <person name="Zhao S.-W."/>
            <person name="Mao J.-F."/>
            <person name="Jia S.-G."/>
            <person name="Mao Y.-M."/>
        </authorList>
    </citation>
    <scope>NUCLEOTIDE SEQUENCE</scope>
    <source>
        <strain evidence="11">AT0</strain>
        <tissue evidence="11">Leaf</tissue>
    </source>
</reference>
<evidence type="ECO:0000256" key="3">
    <source>
        <dbReference type="ARBA" id="ARBA00022448"/>
    </source>
</evidence>
<dbReference type="InterPro" id="IPR020966">
    <property type="entry name" value="ALMT"/>
</dbReference>
<evidence type="ECO:0000313" key="12">
    <source>
        <dbReference type="Proteomes" id="UP000813462"/>
    </source>
</evidence>
<keyword evidence="7 10" id="KW-0472">Membrane</keyword>